<organism evidence="2">
    <name type="scientific">uncultured Caudovirales phage</name>
    <dbReference type="NCBI Taxonomy" id="2100421"/>
    <lineage>
        <taxon>Viruses</taxon>
        <taxon>Duplodnaviria</taxon>
        <taxon>Heunggongvirae</taxon>
        <taxon>Uroviricota</taxon>
        <taxon>Caudoviricetes</taxon>
        <taxon>Peduoviridae</taxon>
        <taxon>Maltschvirus</taxon>
        <taxon>Maltschvirus maltsch</taxon>
    </lineage>
</organism>
<gene>
    <name evidence="2" type="ORF">UFOVP1655_69</name>
</gene>
<dbReference type="SUPFAM" id="SSF64496">
    <property type="entry name" value="DNA-binding domain of intron-encoded endonucleases"/>
    <property type="match status" value="1"/>
</dbReference>
<sequence length="191" mass="22231">MIIYLYLKQHNITGLKYFGKTEQNPYKYKGSGIYWLRHLKKHGRDISTLKVWKFERQEVCTRFALWFSRKFNIVQSEEYANLVEERGYDGCGMVGELNGMFGKTHSVEAKQKISIARNNAPTKPYCGELNGMYGKTGNQNPMFRKPHTEDALIKMRKPKSIPRKIIYCICCHRGISINAFGQHLRGKQCLK</sequence>
<dbReference type="InterPro" id="IPR003611">
    <property type="entry name" value="NUMOD3"/>
</dbReference>
<reference evidence="2" key="1">
    <citation type="submission" date="2020-05" db="EMBL/GenBank/DDBJ databases">
        <authorList>
            <person name="Chiriac C."/>
            <person name="Salcher M."/>
            <person name="Ghai R."/>
            <person name="Kavagutti S V."/>
        </authorList>
    </citation>
    <scope>NUCLEOTIDE SEQUENCE</scope>
</reference>
<dbReference type="GO" id="GO:0003677">
    <property type="term" value="F:DNA binding"/>
    <property type="evidence" value="ECO:0007669"/>
    <property type="project" value="InterPro"/>
</dbReference>
<feature type="domain" description="Nuclease associated modular" evidence="1">
    <location>
        <begin position="101"/>
        <end position="117"/>
    </location>
</feature>
<accession>A0A6J5T4X2</accession>
<dbReference type="EMBL" id="LR797523">
    <property type="protein sequence ID" value="CAB4222266.1"/>
    <property type="molecule type" value="Genomic_DNA"/>
</dbReference>
<evidence type="ECO:0000313" key="2">
    <source>
        <dbReference type="EMBL" id="CAB4222266.1"/>
    </source>
</evidence>
<dbReference type="SMART" id="SM00496">
    <property type="entry name" value="IENR2"/>
    <property type="match status" value="2"/>
</dbReference>
<name>A0A6J5T4X2_9CAUD</name>
<protein>
    <submittedName>
        <fullName evidence="2">Nuclease associated modular domain 3</fullName>
    </submittedName>
</protein>
<evidence type="ECO:0000259" key="1">
    <source>
        <dbReference type="SMART" id="SM00496"/>
    </source>
</evidence>
<dbReference type="Pfam" id="PF07460">
    <property type="entry name" value="NUMOD3"/>
    <property type="match status" value="2"/>
</dbReference>
<proteinExistence type="predicted"/>
<feature type="domain" description="Nuclease associated modular" evidence="1">
    <location>
        <begin position="143"/>
        <end position="159"/>
    </location>
</feature>